<dbReference type="InterPro" id="IPR001736">
    <property type="entry name" value="PLipase_D/transphosphatidylase"/>
</dbReference>
<dbReference type="Pfam" id="PF13091">
    <property type="entry name" value="PLDc_2"/>
    <property type="match status" value="1"/>
</dbReference>
<dbReference type="GO" id="GO:0032049">
    <property type="term" value="P:cardiolipin biosynthetic process"/>
    <property type="evidence" value="ECO:0007669"/>
    <property type="project" value="UniProtKB-ARBA"/>
</dbReference>
<keyword evidence="3" id="KW-1185">Reference proteome</keyword>
<dbReference type="Gene3D" id="3.30.870.10">
    <property type="entry name" value="Endonuclease Chain A"/>
    <property type="match status" value="1"/>
</dbReference>
<feature type="domain" description="PLD phosphodiesterase" evidence="1">
    <location>
        <begin position="185"/>
        <end position="212"/>
    </location>
</feature>
<dbReference type="SUPFAM" id="SSF56024">
    <property type="entry name" value="Phospholipase D/nuclease"/>
    <property type="match status" value="1"/>
</dbReference>
<sequence>MRATHTPHRYNDAPHHCTGPGKRLRAVALCLGLTGILFAGCAGVPKDYPRTASKAFQDHAGTALGRYVDKAAARHPGESGFAIIRSGKIAFTARAAFAELAEKTLDMQYFIWEPDATGRLLAERLVHAADRGVRVRVLLDDISFKGRDPVLAALDAHPNIEIRMVNPFAQRGARGLEFLTNFRRLNHRMHNKTLVMDNALAIVGGRNVSTATFPDGFFLLNRQLV</sequence>
<dbReference type="AlphaFoldDB" id="A0A1H2YVZ5"/>
<dbReference type="STRING" id="1058.SAMN05421783_1141"/>
<dbReference type="PANTHER" id="PTHR21248:SF12">
    <property type="entry name" value="CARDIOLIPIN SYNTHASE C"/>
    <property type="match status" value="1"/>
</dbReference>
<dbReference type="GO" id="GO:0030572">
    <property type="term" value="F:phosphatidyltransferase activity"/>
    <property type="evidence" value="ECO:0007669"/>
    <property type="project" value="UniProtKB-ARBA"/>
</dbReference>
<evidence type="ECO:0000313" key="2">
    <source>
        <dbReference type="EMBL" id="SDX09343.1"/>
    </source>
</evidence>
<dbReference type="RefSeq" id="WP_093033653.1">
    <property type="nucleotide sequence ID" value="NZ_FNNZ01000014.1"/>
</dbReference>
<protein>
    <submittedName>
        <fullName evidence="2">Putative cardiolipin synthase</fullName>
    </submittedName>
</protein>
<gene>
    <name evidence="2" type="ORF">SAMN05421783_1141</name>
</gene>
<evidence type="ECO:0000313" key="3">
    <source>
        <dbReference type="Proteomes" id="UP000198816"/>
    </source>
</evidence>
<organism evidence="2 3">
    <name type="scientific">Thiocapsa roseopersicina</name>
    <dbReference type="NCBI Taxonomy" id="1058"/>
    <lineage>
        <taxon>Bacteria</taxon>
        <taxon>Pseudomonadati</taxon>
        <taxon>Pseudomonadota</taxon>
        <taxon>Gammaproteobacteria</taxon>
        <taxon>Chromatiales</taxon>
        <taxon>Chromatiaceae</taxon>
        <taxon>Thiocapsa</taxon>
    </lineage>
</organism>
<dbReference type="CDD" id="cd09111">
    <property type="entry name" value="PLDc_ymdC_like_1"/>
    <property type="match status" value="1"/>
</dbReference>
<name>A0A1H2YVZ5_THIRO</name>
<reference evidence="3" key="1">
    <citation type="submission" date="2016-10" db="EMBL/GenBank/DDBJ databases">
        <authorList>
            <person name="Varghese N."/>
            <person name="Submissions S."/>
        </authorList>
    </citation>
    <scope>NUCLEOTIDE SEQUENCE [LARGE SCALE GENOMIC DNA]</scope>
    <source>
        <strain evidence="3">DSM 217</strain>
    </source>
</reference>
<dbReference type="OrthoDB" id="9814092at2"/>
<evidence type="ECO:0000259" key="1">
    <source>
        <dbReference type="PROSITE" id="PS50035"/>
    </source>
</evidence>
<accession>A0A1H2YVZ5</accession>
<dbReference type="Proteomes" id="UP000198816">
    <property type="component" value="Unassembled WGS sequence"/>
</dbReference>
<dbReference type="PROSITE" id="PS50035">
    <property type="entry name" value="PLD"/>
    <property type="match status" value="1"/>
</dbReference>
<dbReference type="EMBL" id="FNNZ01000014">
    <property type="protein sequence ID" value="SDX09343.1"/>
    <property type="molecule type" value="Genomic_DNA"/>
</dbReference>
<dbReference type="InterPro" id="IPR025202">
    <property type="entry name" value="PLD-like_dom"/>
</dbReference>
<proteinExistence type="predicted"/>
<dbReference type="PANTHER" id="PTHR21248">
    <property type="entry name" value="CARDIOLIPIN SYNTHASE"/>
    <property type="match status" value="1"/>
</dbReference>